<keyword evidence="2" id="KW-1185">Reference proteome</keyword>
<dbReference type="RefSeq" id="WP_154575269.1">
    <property type="nucleotide sequence ID" value="NZ_VUMO01000001.1"/>
</dbReference>
<organism evidence="1 2">
    <name type="scientific">Pseudoramibacter porci</name>
    <dbReference type="NCBI Taxonomy" id="2606631"/>
    <lineage>
        <taxon>Bacteria</taxon>
        <taxon>Bacillati</taxon>
        <taxon>Bacillota</taxon>
        <taxon>Clostridia</taxon>
        <taxon>Eubacteriales</taxon>
        <taxon>Eubacteriaceae</taxon>
        <taxon>Pseudoramibacter</taxon>
    </lineage>
</organism>
<sequence>MLIEKQMRQCKVFSKATGQWAKWGRTRVGKNNTKNTISVNMPAYLNQVRGSKKFQGDFTQYFKSELSRIPKLHADALQNYVKEIRVVDENEPSRYNRKTRILYLKATAGKGDLTHELGHALETMLELYNDPEYKKVRDSGLSEKISVFSKEIKTEVREGNREIRYLDNEKFLSTYQGFINKVDSQGNEWITKDGNLNTNVLIEYFSEGYRYYCTNPKLLKKKDKALFDFIAGIS</sequence>
<comment type="caution">
    <text evidence="1">The sequence shown here is derived from an EMBL/GenBank/DDBJ whole genome shotgun (WGS) entry which is preliminary data.</text>
</comment>
<accession>A0A7X2NE03</accession>
<name>A0A7X2NE03_9FIRM</name>
<evidence type="ECO:0008006" key="3">
    <source>
        <dbReference type="Google" id="ProtNLM"/>
    </source>
</evidence>
<evidence type="ECO:0000313" key="1">
    <source>
        <dbReference type="EMBL" id="MSS18859.1"/>
    </source>
</evidence>
<dbReference type="EMBL" id="VUMO01000001">
    <property type="protein sequence ID" value="MSS18859.1"/>
    <property type="molecule type" value="Genomic_DNA"/>
</dbReference>
<protein>
    <recommendedName>
        <fullName evidence="3">Large polyvalent protein-associated domain-containing protein</fullName>
    </recommendedName>
</protein>
<reference evidence="1 2" key="1">
    <citation type="submission" date="2019-08" db="EMBL/GenBank/DDBJ databases">
        <title>In-depth cultivation of the pig gut microbiome towards novel bacterial diversity and tailored functional studies.</title>
        <authorList>
            <person name="Wylensek D."/>
            <person name="Hitch T.C.A."/>
            <person name="Clavel T."/>
        </authorList>
    </citation>
    <scope>NUCLEOTIDE SEQUENCE [LARGE SCALE GENOMIC DNA]</scope>
    <source>
        <strain evidence="1 2">RF-744-FAT-4</strain>
    </source>
</reference>
<gene>
    <name evidence="1" type="ORF">FYJ52_00280</name>
</gene>
<dbReference type="AlphaFoldDB" id="A0A7X2NE03"/>
<dbReference type="Proteomes" id="UP000461754">
    <property type="component" value="Unassembled WGS sequence"/>
</dbReference>
<evidence type="ECO:0000313" key="2">
    <source>
        <dbReference type="Proteomes" id="UP000461754"/>
    </source>
</evidence>
<proteinExistence type="predicted"/>